<reference evidence="4 5" key="1">
    <citation type="submission" date="2015-09" db="EMBL/GenBank/DDBJ databases">
        <title>Sorangium comparison.</title>
        <authorList>
            <person name="Zaburannyi N."/>
            <person name="Bunk B."/>
            <person name="Overmann J."/>
            <person name="Mueller R."/>
        </authorList>
    </citation>
    <scope>NUCLEOTIDE SEQUENCE [LARGE SCALE GENOMIC DNA]</scope>
    <source>
        <strain evidence="4 5">So ce836</strain>
    </source>
</reference>
<name>A0A4P2R5S5_SORCE</name>
<sequence length="532" mass="53669">MSALEAARMGDEIGHSSAWAGLIAGACVGLAIGGAILFTVATGGAGAVLIGAAVAGGVGLGAGGALAGAEIGKMFEGSPCGEIATGSPDTRIEGRAAARAELDVLEHGGKKVAQGSATVFVNGKHLGRRTEKAQCGGVVSQAAITTFIGGETLTLVPVEEEVPSWLLTTLRWTALIAGGAALVLTGVGAGVVVAGLGLAGSLAGAFVGAHVGEAVGGLFGERAARVGEILGEFGGSLLGGIGAAKLGERLGWIRPPAAEEVPLGRRGPPSPEEVARARAWTDEQMAAGPAADPAAAAKLDARIAENRAAYERVQRGELEHPNTTPERLKLAVEGDADGQRVPLTYKDRAQFDRLQSDIRNVFESEGITDATVQQLGSATDGFKGNPDKPFGFWSSKSDTDFAIHSDQALVQAQQAGAPYNAKYGIFKNGEAPSALNPEGKPGLSNTSLGSKLNALAERWNVEIYGEPNPSNGGFDFKLNGPREPNGNFPTIYRGPNAVGAAPPAAPQAPAGSAGTAGAGGAGVSTDPRDGGR</sequence>
<evidence type="ECO:0000256" key="2">
    <source>
        <dbReference type="SAM" id="Phobius"/>
    </source>
</evidence>
<organism evidence="4 5">
    <name type="scientific">Sorangium cellulosum</name>
    <name type="common">Polyangium cellulosum</name>
    <dbReference type="NCBI Taxonomy" id="56"/>
    <lineage>
        <taxon>Bacteria</taxon>
        <taxon>Pseudomonadati</taxon>
        <taxon>Myxococcota</taxon>
        <taxon>Polyangia</taxon>
        <taxon>Polyangiales</taxon>
        <taxon>Polyangiaceae</taxon>
        <taxon>Sorangium</taxon>
    </lineage>
</organism>
<keyword evidence="2" id="KW-0472">Membrane</keyword>
<dbReference type="Gene3D" id="2.60.200.60">
    <property type="match status" value="1"/>
</dbReference>
<dbReference type="InterPro" id="IPR008727">
    <property type="entry name" value="PAAR_motif"/>
</dbReference>
<dbReference type="EMBL" id="CP012672">
    <property type="protein sequence ID" value="AUX38455.1"/>
    <property type="molecule type" value="Genomic_DNA"/>
</dbReference>
<evidence type="ECO:0000313" key="4">
    <source>
        <dbReference type="EMBL" id="AUX38455.1"/>
    </source>
</evidence>
<evidence type="ECO:0000313" key="5">
    <source>
        <dbReference type="Proteomes" id="UP000295497"/>
    </source>
</evidence>
<dbReference type="Pfam" id="PF25799">
    <property type="entry name" value="prePAAR_I"/>
    <property type="match status" value="1"/>
</dbReference>
<feature type="transmembrane region" description="Helical" evidence="2">
    <location>
        <begin position="47"/>
        <end position="69"/>
    </location>
</feature>
<feature type="transmembrane region" description="Helical" evidence="2">
    <location>
        <begin position="18"/>
        <end position="41"/>
    </location>
</feature>
<feature type="compositionally biased region" description="Low complexity" evidence="1">
    <location>
        <begin position="494"/>
        <end position="513"/>
    </location>
</feature>
<evidence type="ECO:0000259" key="3">
    <source>
        <dbReference type="Pfam" id="PF25799"/>
    </source>
</evidence>
<feature type="region of interest" description="Disordered" evidence="1">
    <location>
        <begin position="485"/>
        <end position="532"/>
    </location>
</feature>
<dbReference type="AlphaFoldDB" id="A0A4P2R5S5"/>
<dbReference type="InterPro" id="IPR057925">
    <property type="entry name" value="prePAAR_DddA"/>
</dbReference>
<proteinExistence type="predicted"/>
<keyword evidence="2" id="KW-0812">Transmembrane</keyword>
<dbReference type="Proteomes" id="UP000295497">
    <property type="component" value="Chromosome"/>
</dbReference>
<dbReference type="Pfam" id="PF05488">
    <property type="entry name" value="PAAR_motif"/>
    <property type="match status" value="1"/>
</dbReference>
<protein>
    <recommendedName>
        <fullName evidence="3">Double-stranded DNA deaminase toxin A prePAAR motif domain-containing protein</fullName>
    </recommendedName>
</protein>
<feature type="transmembrane region" description="Helical" evidence="2">
    <location>
        <begin position="174"/>
        <end position="198"/>
    </location>
</feature>
<feature type="domain" description="Double-stranded DNA deaminase toxin A prePAAR motif" evidence="3">
    <location>
        <begin position="5"/>
        <end position="55"/>
    </location>
</feature>
<keyword evidence="2" id="KW-1133">Transmembrane helix</keyword>
<accession>A0A4P2R5S5</accession>
<evidence type="ECO:0000256" key="1">
    <source>
        <dbReference type="SAM" id="MobiDB-lite"/>
    </source>
</evidence>
<gene>
    <name evidence="4" type="ORF">SOCE836_106990</name>
</gene>